<dbReference type="SUPFAM" id="SSF47203">
    <property type="entry name" value="Acyl-CoA dehydrogenase C-terminal domain-like"/>
    <property type="match status" value="1"/>
</dbReference>
<evidence type="ECO:0000259" key="6">
    <source>
        <dbReference type="Pfam" id="PF00441"/>
    </source>
</evidence>
<evidence type="ECO:0000256" key="3">
    <source>
        <dbReference type="ARBA" id="ARBA00022630"/>
    </source>
</evidence>
<name>A0A660LG74_9ACTN</name>
<gene>
    <name evidence="9" type="ORF">C8N24_3127</name>
</gene>
<evidence type="ECO:0000256" key="4">
    <source>
        <dbReference type="ARBA" id="ARBA00022827"/>
    </source>
</evidence>
<comment type="cofactor">
    <cofactor evidence="1 5">
        <name>FAD</name>
        <dbReference type="ChEBI" id="CHEBI:57692"/>
    </cofactor>
</comment>
<accession>A0A660LG74</accession>
<dbReference type="EMBL" id="RBIL01000001">
    <property type="protein sequence ID" value="RKQ93266.1"/>
    <property type="molecule type" value="Genomic_DNA"/>
</dbReference>
<dbReference type="InterPro" id="IPR009100">
    <property type="entry name" value="AcylCoA_DH/oxidase_NM_dom_sf"/>
</dbReference>
<dbReference type="GO" id="GO:0050660">
    <property type="term" value="F:flavin adenine dinucleotide binding"/>
    <property type="evidence" value="ECO:0007669"/>
    <property type="project" value="InterPro"/>
</dbReference>
<dbReference type="PIRSF" id="PIRSF016578">
    <property type="entry name" value="HsaA"/>
    <property type="match status" value="1"/>
</dbReference>
<dbReference type="InterPro" id="IPR046373">
    <property type="entry name" value="Acyl-CoA_Oxase/DH_mid-dom_sf"/>
</dbReference>
<evidence type="ECO:0000313" key="9">
    <source>
        <dbReference type="EMBL" id="RKQ93266.1"/>
    </source>
</evidence>
<dbReference type="InterPro" id="IPR037069">
    <property type="entry name" value="AcylCoA_DH/ox_N_sf"/>
</dbReference>
<organism evidence="9 10">
    <name type="scientific">Solirubrobacter pauli</name>
    <dbReference type="NCBI Taxonomy" id="166793"/>
    <lineage>
        <taxon>Bacteria</taxon>
        <taxon>Bacillati</taxon>
        <taxon>Actinomycetota</taxon>
        <taxon>Thermoleophilia</taxon>
        <taxon>Solirubrobacterales</taxon>
        <taxon>Solirubrobacteraceae</taxon>
        <taxon>Solirubrobacter</taxon>
    </lineage>
</organism>
<evidence type="ECO:0000256" key="2">
    <source>
        <dbReference type="ARBA" id="ARBA00009347"/>
    </source>
</evidence>
<keyword evidence="4 5" id="KW-0274">FAD</keyword>
<keyword evidence="5" id="KW-0560">Oxidoreductase</keyword>
<dbReference type="InterPro" id="IPR009075">
    <property type="entry name" value="AcylCo_DH/oxidase_C"/>
</dbReference>
<evidence type="ECO:0000256" key="1">
    <source>
        <dbReference type="ARBA" id="ARBA00001974"/>
    </source>
</evidence>
<dbReference type="PANTHER" id="PTHR43884">
    <property type="entry name" value="ACYL-COA DEHYDROGENASE"/>
    <property type="match status" value="1"/>
</dbReference>
<dbReference type="Gene3D" id="1.10.540.10">
    <property type="entry name" value="Acyl-CoA dehydrogenase/oxidase, N-terminal domain"/>
    <property type="match status" value="1"/>
</dbReference>
<reference evidence="9 10" key="1">
    <citation type="submission" date="2018-10" db="EMBL/GenBank/DDBJ databases">
        <title>Genomic Encyclopedia of Archaeal and Bacterial Type Strains, Phase II (KMG-II): from individual species to whole genera.</title>
        <authorList>
            <person name="Goeker M."/>
        </authorList>
    </citation>
    <scope>NUCLEOTIDE SEQUENCE [LARGE SCALE GENOMIC DNA]</scope>
    <source>
        <strain evidence="9 10">DSM 14954</strain>
    </source>
</reference>
<comment type="caution">
    <text evidence="9">The sequence shown here is derived from an EMBL/GenBank/DDBJ whole genome shotgun (WGS) entry which is preliminary data.</text>
</comment>
<protein>
    <submittedName>
        <fullName evidence="9">Alkylation response protein AidB-like acyl-CoA dehydrogenase</fullName>
    </submittedName>
</protein>
<dbReference type="Gene3D" id="1.20.140.10">
    <property type="entry name" value="Butyryl-CoA Dehydrogenase, subunit A, domain 3"/>
    <property type="match status" value="1"/>
</dbReference>
<proteinExistence type="inferred from homology"/>
<comment type="similarity">
    <text evidence="2 5">Belongs to the acyl-CoA dehydrogenase family.</text>
</comment>
<sequence>MPEMSENQAMADAVRRLVDETVLPNVERWDREDVLPREILDQLGALGVPGALVPARYGGRELPVRAMVDVWRTLAQGWISLTGAVNTTALATRLLVRYGTEAQRERWLPGIATGDVWSSFSITEPQAGSDLRRLEMSVARADGGLVLTGRKRWIAGGFSFPLACVLATLEGQSRPSCVLLPAEGRGSATWTTGPLDKLGYRGVESATWAFDGHFAPGAEILGGEAGEGQGARQMLDVLAVGRVNVACRALGVIDRAIECALVEATERPIGPGLLGDHSHTQLRIGELRSRQLVIEAAIRAAADAVDAGAADAAERATAAKTMASESAVWAVEQAARLAASRSYTGDAELTRLRRDAPQTQIGEGANDALLIAAGKAVIKRRSP</sequence>
<feature type="domain" description="Acyl-CoA dehydrogenase/oxidase N-terminal" evidence="8">
    <location>
        <begin position="6"/>
        <end position="115"/>
    </location>
</feature>
<dbReference type="Gene3D" id="2.40.110.10">
    <property type="entry name" value="Butyryl-CoA Dehydrogenase, subunit A, domain 2"/>
    <property type="match status" value="1"/>
</dbReference>
<evidence type="ECO:0000259" key="7">
    <source>
        <dbReference type="Pfam" id="PF02770"/>
    </source>
</evidence>
<dbReference type="SUPFAM" id="SSF56645">
    <property type="entry name" value="Acyl-CoA dehydrogenase NM domain-like"/>
    <property type="match status" value="1"/>
</dbReference>
<dbReference type="InterPro" id="IPR013786">
    <property type="entry name" value="AcylCoA_DH/ox_N"/>
</dbReference>
<dbReference type="InterPro" id="IPR006091">
    <property type="entry name" value="Acyl-CoA_Oxase/DH_mid-dom"/>
</dbReference>
<evidence type="ECO:0000256" key="5">
    <source>
        <dbReference type="RuleBase" id="RU362125"/>
    </source>
</evidence>
<dbReference type="Pfam" id="PF00441">
    <property type="entry name" value="Acyl-CoA_dh_1"/>
    <property type="match status" value="1"/>
</dbReference>
<feature type="domain" description="Acyl-CoA oxidase/dehydrogenase middle" evidence="7">
    <location>
        <begin position="119"/>
        <end position="211"/>
    </location>
</feature>
<dbReference type="Pfam" id="PF02770">
    <property type="entry name" value="Acyl-CoA_dh_M"/>
    <property type="match status" value="1"/>
</dbReference>
<evidence type="ECO:0000313" key="10">
    <source>
        <dbReference type="Proteomes" id="UP000278962"/>
    </source>
</evidence>
<dbReference type="PANTHER" id="PTHR43884:SF12">
    <property type="entry name" value="ISOVALERYL-COA DEHYDROGENASE, MITOCHONDRIAL-RELATED"/>
    <property type="match status" value="1"/>
</dbReference>
<dbReference type="Pfam" id="PF02771">
    <property type="entry name" value="Acyl-CoA_dh_N"/>
    <property type="match status" value="1"/>
</dbReference>
<dbReference type="GO" id="GO:0003995">
    <property type="term" value="F:acyl-CoA dehydrogenase activity"/>
    <property type="evidence" value="ECO:0007669"/>
    <property type="project" value="TreeGrafter"/>
</dbReference>
<keyword evidence="3 5" id="KW-0285">Flavoprotein</keyword>
<evidence type="ECO:0000259" key="8">
    <source>
        <dbReference type="Pfam" id="PF02771"/>
    </source>
</evidence>
<dbReference type="AlphaFoldDB" id="A0A660LG74"/>
<feature type="domain" description="Acyl-CoA dehydrogenase/oxidase C-terminal" evidence="6">
    <location>
        <begin position="228"/>
        <end position="375"/>
    </location>
</feature>
<dbReference type="InterPro" id="IPR036250">
    <property type="entry name" value="AcylCo_DH-like_C"/>
</dbReference>
<keyword evidence="10" id="KW-1185">Reference proteome</keyword>
<dbReference type="Proteomes" id="UP000278962">
    <property type="component" value="Unassembled WGS sequence"/>
</dbReference>